<evidence type="ECO:0000313" key="2">
    <source>
        <dbReference type="Proteomes" id="UP001386955"/>
    </source>
</evidence>
<name>A0AAN9XL12_PSOTE</name>
<comment type="caution">
    <text evidence="1">The sequence shown here is derived from an EMBL/GenBank/DDBJ whole genome shotgun (WGS) entry which is preliminary data.</text>
</comment>
<dbReference type="AlphaFoldDB" id="A0AAN9XL12"/>
<reference evidence="1 2" key="1">
    <citation type="submission" date="2024-01" db="EMBL/GenBank/DDBJ databases">
        <title>The genomes of 5 underutilized Papilionoideae crops provide insights into root nodulation and disease resistanc.</title>
        <authorList>
            <person name="Jiang F."/>
        </authorList>
    </citation>
    <scope>NUCLEOTIDE SEQUENCE [LARGE SCALE GENOMIC DNA]</scope>
    <source>
        <strain evidence="1">DUOXIRENSHENG_FW03</strain>
        <tissue evidence="1">Leaves</tissue>
    </source>
</reference>
<accession>A0AAN9XL12</accession>
<sequence>MLIAKRCIYTITGTVKSAVCESVWMDGLLNSNVPWTSKYNALKFNEICAHDLLSNHTPLSRHLSSLLI</sequence>
<evidence type="ECO:0000313" key="1">
    <source>
        <dbReference type="EMBL" id="KAK7396792.1"/>
    </source>
</evidence>
<dbReference type="Proteomes" id="UP001386955">
    <property type="component" value="Unassembled WGS sequence"/>
</dbReference>
<proteinExistence type="predicted"/>
<dbReference type="EMBL" id="JAYMYS010000004">
    <property type="protein sequence ID" value="KAK7396792.1"/>
    <property type="molecule type" value="Genomic_DNA"/>
</dbReference>
<gene>
    <name evidence="1" type="ORF">VNO78_17951</name>
</gene>
<protein>
    <submittedName>
        <fullName evidence="1">Uncharacterized protein</fullName>
    </submittedName>
</protein>
<keyword evidence="2" id="KW-1185">Reference proteome</keyword>
<organism evidence="1 2">
    <name type="scientific">Psophocarpus tetragonolobus</name>
    <name type="common">Winged bean</name>
    <name type="synonym">Dolichos tetragonolobus</name>
    <dbReference type="NCBI Taxonomy" id="3891"/>
    <lineage>
        <taxon>Eukaryota</taxon>
        <taxon>Viridiplantae</taxon>
        <taxon>Streptophyta</taxon>
        <taxon>Embryophyta</taxon>
        <taxon>Tracheophyta</taxon>
        <taxon>Spermatophyta</taxon>
        <taxon>Magnoliopsida</taxon>
        <taxon>eudicotyledons</taxon>
        <taxon>Gunneridae</taxon>
        <taxon>Pentapetalae</taxon>
        <taxon>rosids</taxon>
        <taxon>fabids</taxon>
        <taxon>Fabales</taxon>
        <taxon>Fabaceae</taxon>
        <taxon>Papilionoideae</taxon>
        <taxon>50 kb inversion clade</taxon>
        <taxon>NPAAA clade</taxon>
        <taxon>indigoferoid/millettioid clade</taxon>
        <taxon>Phaseoleae</taxon>
        <taxon>Psophocarpus</taxon>
    </lineage>
</organism>